<dbReference type="EMBL" id="CAXLJM020000041">
    <property type="protein sequence ID" value="CAL8109493.1"/>
    <property type="molecule type" value="Genomic_DNA"/>
</dbReference>
<organism evidence="2 3">
    <name type="scientific">Orchesella dallaii</name>
    <dbReference type="NCBI Taxonomy" id="48710"/>
    <lineage>
        <taxon>Eukaryota</taxon>
        <taxon>Metazoa</taxon>
        <taxon>Ecdysozoa</taxon>
        <taxon>Arthropoda</taxon>
        <taxon>Hexapoda</taxon>
        <taxon>Collembola</taxon>
        <taxon>Entomobryomorpha</taxon>
        <taxon>Entomobryoidea</taxon>
        <taxon>Orchesellidae</taxon>
        <taxon>Orchesellinae</taxon>
        <taxon>Orchesella</taxon>
    </lineage>
</organism>
<name>A0ABP1QSG5_9HEXA</name>
<proteinExistence type="predicted"/>
<comment type="caution">
    <text evidence="2">The sequence shown here is derived from an EMBL/GenBank/DDBJ whole genome shotgun (WGS) entry which is preliminary data.</text>
</comment>
<accession>A0ABP1QSG5</accession>
<evidence type="ECO:0000313" key="2">
    <source>
        <dbReference type="EMBL" id="CAL8109493.1"/>
    </source>
</evidence>
<dbReference type="Proteomes" id="UP001642540">
    <property type="component" value="Unassembled WGS sequence"/>
</dbReference>
<feature type="chain" id="PRO_5046413356" evidence="1">
    <location>
        <begin position="21"/>
        <end position="316"/>
    </location>
</feature>
<evidence type="ECO:0000313" key="3">
    <source>
        <dbReference type="Proteomes" id="UP001642540"/>
    </source>
</evidence>
<keyword evidence="1" id="KW-0732">Signal</keyword>
<protein>
    <submittedName>
        <fullName evidence="2">Uncharacterized protein</fullName>
    </submittedName>
</protein>
<keyword evidence="3" id="KW-1185">Reference proteome</keyword>
<reference evidence="2 3" key="1">
    <citation type="submission" date="2024-08" db="EMBL/GenBank/DDBJ databases">
        <authorList>
            <person name="Cucini C."/>
            <person name="Frati F."/>
        </authorList>
    </citation>
    <scope>NUCLEOTIDE SEQUENCE [LARGE SCALE GENOMIC DNA]</scope>
</reference>
<evidence type="ECO:0000256" key="1">
    <source>
        <dbReference type="SAM" id="SignalP"/>
    </source>
</evidence>
<sequence>MDLIFKFLLVNILAYQGVFSGDISDVDFLAKYDEIIKTVACDAVAQKDGAQMKINISRYSTREEMAKLAFWNFGNDFTKTKLQFGDDIKWKRDLVDSIFNIFTMSCPNHSVPIGYMNIFREFGMIYINSAEPRTSHNTAAWEHIQKVLKACEEGLTVYDVTSRMLHITGVRGEKDGLVETSMILPPEEKIDALFPELDLVIENLWFVFSHAMGRCYHKLPETAILAPKFRALFIHDFLRTLMNRWGDPGPNQDFGPVVGNFDINRIQRNIRHCVTISYFINGINEFQMVRPLKVGHVNQGINSVQNRKTGAAIGSF</sequence>
<gene>
    <name evidence="2" type="ORF">ODALV1_LOCUS13418</name>
</gene>
<feature type="signal peptide" evidence="1">
    <location>
        <begin position="1"/>
        <end position="20"/>
    </location>
</feature>